<protein>
    <submittedName>
        <fullName evidence="8">C-type cytochrome biogenesis protein CcsB</fullName>
    </submittedName>
</protein>
<dbReference type="PANTHER" id="PTHR30071">
    <property type="entry name" value="HEME EXPORTER PROTEIN C"/>
    <property type="match status" value="1"/>
</dbReference>
<sequence>MPVNTTLAQYSDFAFASAFAIYVLALGLSAFDFAGTSVRRRTAADAQVRAVATVGASAPHMPGRISTADSTRTPSERAGRAAIALTLVALTLNVAAIVLRGLATDRWPLGNLYEYALFLCAATVVCWLVAVRKYPIRNLTVFVLAPVVVLLFVAAAAMYNDAAPLVPALRSYWIAIHVTIIVSACGILTFASTASLLHIVAVHGRANGRGPKAWIANRLPSAELLDRVAYRTTIVGFPLYTIGVICGAIWAEAAWGRFWGWDPKETVSFIAWVLYAAYLHARATSGWGTLRASWINVAALATTLFNMFAINFVVSGLHSYAGLN</sequence>
<keyword evidence="3" id="KW-0201">Cytochrome c-type biogenesis</keyword>
<dbReference type="InterPro" id="IPR045062">
    <property type="entry name" value="Cyt_c_biogenesis_CcsA/CcmC"/>
</dbReference>
<feature type="transmembrane region" description="Helical" evidence="6">
    <location>
        <begin position="228"/>
        <end position="251"/>
    </location>
</feature>
<dbReference type="EMBL" id="SUMD01000006">
    <property type="protein sequence ID" value="TJZ77208.1"/>
    <property type="molecule type" value="Genomic_DNA"/>
</dbReference>
<accession>A0ABY2RJ10</accession>
<dbReference type="NCBIfam" id="TIGR03144">
    <property type="entry name" value="cytochr_II_ccsB"/>
    <property type="match status" value="1"/>
</dbReference>
<feature type="transmembrane region" description="Helical" evidence="6">
    <location>
        <begin position="171"/>
        <end position="202"/>
    </location>
</feature>
<evidence type="ECO:0000313" key="8">
    <source>
        <dbReference type="EMBL" id="TJZ77208.1"/>
    </source>
</evidence>
<feature type="domain" description="Cytochrome c assembly protein" evidence="7">
    <location>
        <begin position="109"/>
        <end position="318"/>
    </location>
</feature>
<organism evidence="8 9">
    <name type="scientific">Rhodococcus oryzae</name>
    <dbReference type="NCBI Taxonomy" id="2571143"/>
    <lineage>
        <taxon>Bacteria</taxon>
        <taxon>Bacillati</taxon>
        <taxon>Actinomycetota</taxon>
        <taxon>Actinomycetes</taxon>
        <taxon>Mycobacteriales</taxon>
        <taxon>Nocardiaceae</taxon>
        <taxon>Rhodococcus</taxon>
    </lineage>
</organism>
<evidence type="ECO:0000313" key="9">
    <source>
        <dbReference type="Proteomes" id="UP000305109"/>
    </source>
</evidence>
<reference evidence="8 9" key="1">
    <citation type="submission" date="2019-04" db="EMBL/GenBank/DDBJ databases">
        <title>Rhodococcus oryzae sp. nov., a novel actinomycete isolated from rhizosphere soil of rice (Oryza sativa L.).</title>
        <authorList>
            <person name="Li C."/>
        </authorList>
    </citation>
    <scope>NUCLEOTIDE SEQUENCE [LARGE SCALE GENOMIC DNA]</scope>
    <source>
        <strain evidence="8 9">NEAU-CX67</strain>
    </source>
</reference>
<gene>
    <name evidence="8" type="primary">ccsB</name>
    <name evidence="8" type="ORF">FCG67_15380</name>
</gene>
<comment type="subcellular location">
    <subcellularLocation>
        <location evidence="1">Membrane</location>
        <topology evidence="1">Multi-pass membrane protein</topology>
    </subcellularLocation>
</comment>
<evidence type="ECO:0000256" key="2">
    <source>
        <dbReference type="ARBA" id="ARBA00022692"/>
    </source>
</evidence>
<evidence type="ECO:0000256" key="5">
    <source>
        <dbReference type="ARBA" id="ARBA00023136"/>
    </source>
</evidence>
<evidence type="ECO:0000256" key="4">
    <source>
        <dbReference type="ARBA" id="ARBA00022989"/>
    </source>
</evidence>
<dbReference type="InterPro" id="IPR017562">
    <property type="entry name" value="Cyt_c_biogenesis_CcsA"/>
</dbReference>
<keyword evidence="2 6" id="KW-0812">Transmembrane</keyword>
<keyword evidence="4 6" id="KW-1133">Transmembrane helix</keyword>
<evidence type="ECO:0000256" key="1">
    <source>
        <dbReference type="ARBA" id="ARBA00004141"/>
    </source>
</evidence>
<evidence type="ECO:0000256" key="6">
    <source>
        <dbReference type="SAM" id="Phobius"/>
    </source>
</evidence>
<evidence type="ECO:0000259" key="7">
    <source>
        <dbReference type="Pfam" id="PF01578"/>
    </source>
</evidence>
<evidence type="ECO:0000256" key="3">
    <source>
        <dbReference type="ARBA" id="ARBA00022748"/>
    </source>
</evidence>
<comment type="caution">
    <text evidence="8">The sequence shown here is derived from an EMBL/GenBank/DDBJ whole genome shotgun (WGS) entry which is preliminary data.</text>
</comment>
<feature type="transmembrane region" description="Helical" evidence="6">
    <location>
        <begin position="115"/>
        <end position="132"/>
    </location>
</feature>
<feature type="transmembrane region" description="Helical" evidence="6">
    <location>
        <begin position="139"/>
        <end position="159"/>
    </location>
</feature>
<dbReference type="RefSeq" id="WP_136910590.1">
    <property type="nucleotide sequence ID" value="NZ_SUMD01000006.1"/>
</dbReference>
<feature type="transmembrane region" description="Helical" evidence="6">
    <location>
        <begin position="13"/>
        <end position="31"/>
    </location>
</feature>
<dbReference type="PANTHER" id="PTHR30071:SF1">
    <property type="entry name" value="CYTOCHROME B_B6 PROTEIN-RELATED"/>
    <property type="match status" value="1"/>
</dbReference>
<feature type="transmembrane region" description="Helical" evidence="6">
    <location>
        <begin position="81"/>
        <end position="103"/>
    </location>
</feature>
<dbReference type="Proteomes" id="UP000305109">
    <property type="component" value="Unassembled WGS sequence"/>
</dbReference>
<keyword evidence="5 6" id="KW-0472">Membrane</keyword>
<proteinExistence type="predicted"/>
<name>A0ABY2RJ10_9NOCA</name>
<dbReference type="InterPro" id="IPR002541">
    <property type="entry name" value="Cyt_c_assembly"/>
</dbReference>
<feature type="transmembrane region" description="Helical" evidence="6">
    <location>
        <begin position="293"/>
        <end position="314"/>
    </location>
</feature>
<feature type="transmembrane region" description="Helical" evidence="6">
    <location>
        <begin position="263"/>
        <end position="281"/>
    </location>
</feature>
<keyword evidence="9" id="KW-1185">Reference proteome</keyword>
<dbReference type="Pfam" id="PF01578">
    <property type="entry name" value="Cytochrom_C_asm"/>
    <property type="match status" value="1"/>
</dbReference>